<dbReference type="PROSITE" id="PS50112">
    <property type="entry name" value="PAS"/>
    <property type="match status" value="1"/>
</dbReference>
<reference evidence="9 10" key="1">
    <citation type="submission" date="2019-11" db="EMBL/GenBank/DDBJ databases">
        <title>Comparative genomics of hydrocarbon-degrading Desulfosarcina strains.</title>
        <authorList>
            <person name="Watanabe M."/>
            <person name="Kojima H."/>
            <person name="Fukui M."/>
        </authorList>
    </citation>
    <scope>NUCLEOTIDE SEQUENCE [LARGE SCALE GENOMIC DNA]</scope>
    <source>
        <strain evidence="10">oXyS1</strain>
    </source>
</reference>
<dbReference type="Gene3D" id="3.30.565.10">
    <property type="entry name" value="Histidine kinase-like ATPase, C-terminal domain"/>
    <property type="match status" value="1"/>
</dbReference>
<dbReference type="Gene3D" id="3.40.50.2300">
    <property type="match status" value="1"/>
</dbReference>
<dbReference type="InterPro" id="IPR000700">
    <property type="entry name" value="PAS-assoc_C"/>
</dbReference>
<dbReference type="InterPro" id="IPR036890">
    <property type="entry name" value="HATPase_C_sf"/>
</dbReference>
<dbReference type="Proteomes" id="UP000422108">
    <property type="component" value="Chromosome"/>
</dbReference>
<evidence type="ECO:0000256" key="1">
    <source>
        <dbReference type="ARBA" id="ARBA00000085"/>
    </source>
</evidence>
<feature type="domain" description="PAC" evidence="8">
    <location>
        <begin position="211"/>
        <end position="266"/>
    </location>
</feature>
<dbReference type="InterPro" id="IPR001789">
    <property type="entry name" value="Sig_transdc_resp-reg_receiver"/>
</dbReference>
<dbReference type="Pfam" id="PF00072">
    <property type="entry name" value="Response_reg"/>
    <property type="match status" value="1"/>
</dbReference>
<dbReference type="InterPro" id="IPR035965">
    <property type="entry name" value="PAS-like_dom_sf"/>
</dbReference>
<dbReference type="CDD" id="cd17574">
    <property type="entry name" value="REC_OmpR"/>
    <property type="match status" value="1"/>
</dbReference>
<sequence>MKVMLVEDDPVSLALLKKALGKSDPNVITARNGAEAWERFTSEQPRVVISDWMLPSMSGIELCRKIRAEKTKGYTYIIIMTAKDQKEDVLAAFDAGADDYVAKPYDIREMNARANTGKRIIQLEDTHQALQQKLIISRTKVRTVFDALPEEIISVDRKIRLDSINKAALKIMKGSYSEIIGKPCCQLLEESESDFYENTIKQMVQDGFKTRKTSTTLDRYKDANSQEIIKERTIIPVTREDGAVQTVTIVSRDITEAHQHSEEIRALNQKLKKISSELIKKNLTLESTLKNLERTQAQMAQSEKMASIGQLAAGVAHEINNPTGFVSSNLKTLGDYQTDMNRLIEEYQSLKTGLKTLPFGSLPESISAMIAKLEATETEIDIEFIQDDVNELIDDCREGTERIKKIVEDLKHFAHPGEDRMTETDINKGLESTLNVVYNEIKYKATVVKEFDDVPVVYGFPQQLNQVFMNILVNAAQAIEKSGRITIKTGQVDQMVEVRISDTGCGIDATHLPRIFDPFFTTKDVGKGTGLGMNIAYNIIKKHNGDIRVESAKGKGTTFIIRLPIYNEPGDAGTPDGGVATSA</sequence>
<dbReference type="InterPro" id="IPR005467">
    <property type="entry name" value="His_kinase_dom"/>
</dbReference>
<name>A0A5K8AGD4_9BACT</name>
<dbReference type="InterPro" id="IPR000014">
    <property type="entry name" value="PAS"/>
</dbReference>
<keyword evidence="4" id="KW-0175">Coiled coil</keyword>
<organism evidence="9 10">
    <name type="scientific">Desulfosarcina ovata subsp. ovata</name>
    <dbReference type="NCBI Taxonomy" id="2752305"/>
    <lineage>
        <taxon>Bacteria</taxon>
        <taxon>Pseudomonadati</taxon>
        <taxon>Thermodesulfobacteriota</taxon>
        <taxon>Desulfobacteria</taxon>
        <taxon>Desulfobacterales</taxon>
        <taxon>Desulfosarcinaceae</taxon>
        <taxon>Desulfosarcina</taxon>
    </lineage>
</organism>
<evidence type="ECO:0000256" key="3">
    <source>
        <dbReference type="PROSITE-ProRule" id="PRU00169"/>
    </source>
</evidence>
<dbReference type="EMBL" id="AP021879">
    <property type="protein sequence ID" value="BBO91681.1"/>
    <property type="molecule type" value="Genomic_DNA"/>
</dbReference>
<dbReference type="SUPFAM" id="SSF52172">
    <property type="entry name" value="CheY-like"/>
    <property type="match status" value="1"/>
</dbReference>
<evidence type="ECO:0000259" key="7">
    <source>
        <dbReference type="PROSITE" id="PS50112"/>
    </source>
</evidence>
<dbReference type="EC" id="2.7.13.3" evidence="2"/>
<evidence type="ECO:0000256" key="4">
    <source>
        <dbReference type="SAM" id="Coils"/>
    </source>
</evidence>
<dbReference type="NCBIfam" id="TIGR00229">
    <property type="entry name" value="sensory_box"/>
    <property type="match status" value="1"/>
</dbReference>
<dbReference type="RefSeq" id="WP_155312559.1">
    <property type="nucleotide sequence ID" value="NZ_AP021879.1"/>
</dbReference>
<dbReference type="AlphaFoldDB" id="A0A5K8AGD4"/>
<feature type="modified residue" description="4-aspartylphosphate" evidence="3">
    <location>
        <position position="51"/>
    </location>
</feature>
<dbReference type="PROSITE" id="PS50113">
    <property type="entry name" value="PAC"/>
    <property type="match status" value="1"/>
</dbReference>
<evidence type="ECO:0000313" key="10">
    <source>
        <dbReference type="Proteomes" id="UP000422108"/>
    </source>
</evidence>
<feature type="domain" description="Response regulatory" evidence="6">
    <location>
        <begin position="2"/>
        <end position="118"/>
    </location>
</feature>
<dbReference type="Gene3D" id="3.30.450.20">
    <property type="entry name" value="PAS domain"/>
    <property type="match status" value="1"/>
</dbReference>
<dbReference type="PROSITE" id="PS50109">
    <property type="entry name" value="HIS_KIN"/>
    <property type="match status" value="1"/>
</dbReference>
<evidence type="ECO:0000259" key="6">
    <source>
        <dbReference type="PROSITE" id="PS50110"/>
    </source>
</evidence>
<dbReference type="SUPFAM" id="SSF55785">
    <property type="entry name" value="PYP-like sensor domain (PAS domain)"/>
    <property type="match status" value="1"/>
</dbReference>
<dbReference type="InterPro" id="IPR004358">
    <property type="entry name" value="Sig_transdc_His_kin-like_C"/>
</dbReference>
<evidence type="ECO:0000259" key="8">
    <source>
        <dbReference type="PROSITE" id="PS50113"/>
    </source>
</evidence>
<feature type="domain" description="Histidine kinase" evidence="5">
    <location>
        <begin position="314"/>
        <end position="567"/>
    </location>
</feature>
<dbReference type="InterPro" id="IPR011006">
    <property type="entry name" value="CheY-like_superfamily"/>
</dbReference>
<dbReference type="Gene3D" id="1.10.287.130">
    <property type="match status" value="1"/>
</dbReference>
<protein>
    <recommendedName>
        <fullName evidence="2">histidine kinase</fullName>
        <ecNumber evidence="2">2.7.13.3</ecNumber>
    </recommendedName>
</protein>
<evidence type="ECO:0000313" key="9">
    <source>
        <dbReference type="EMBL" id="BBO91681.1"/>
    </source>
</evidence>
<dbReference type="PROSITE" id="PS50110">
    <property type="entry name" value="RESPONSE_REGULATORY"/>
    <property type="match status" value="1"/>
</dbReference>
<gene>
    <name evidence="9" type="ORF">DSCOOX_48610</name>
</gene>
<feature type="domain" description="PAS" evidence="7">
    <location>
        <begin position="137"/>
        <end position="207"/>
    </location>
</feature>
<feature type="coiled-coil region" evidence="4">
    <location>
        <begin position="257"/>
        <end position="305"/>
    </location>
</feature>
<dbReference type="Pfam" id="PF02518">
    <property type="entry name" value="HATPase_c"/>
    <property type="match status" value="1"/>
</dbReference>
<accession>A0A5K8AGD4</accession>
<evidence type="ECO:0000256" key="2">
    <source>
        <dbReference type="ARBA" id="ARBA00012438"/>
    </source>
</evidence>
<dbReference type="GO" id="GO:0004673">
    <property type="term" value="F:protein histidine kinase activity"/>
    <property type="evidence" value="ECO:0007669"/>
    <property type="project" value="UniProtKB-EC"/>
</dbReference>
<dbReference type="SUPFAM" id="SSF55874">
    <property type="entry name" value="ATPase domain of HSP90 chaperone/DNA topoisomerase II/histidine kinase"/>
    <property type="match status" value="1"/>
</dbReference>
<dbReference type="PRINTS" id="PR00344">
    <property type="entry name" value="BCTRLSENSOR"/>
</dbReference>
<dbReference type="SMART" id="SM00448">
    <property type="entry name" value="REC"/>
    <property type="match status" value="1"/>
</dbReference>
<comment type="catalytic activity">
    <reaction evidence="1">
        <text>ATP + protein L-histidine = ADP + protein N-phospho-L-histidine.</text>
        <dbReference type="EC" id="2.7.13.3"/>
    </reaction>
</comment>
<evidence type="ECO:0000259" key="5">
    <source>
        <dbReference type="PROSITE" id="PS50109"/>
    </source>
</evidence>
<keyword evidence="3" id="KW-0597">Phosphoprotein</keyword>
<dbReference type="InterPro" id="IPR003594">
    <property type="entry name" value="HATPase_dom"/>
</dbReference>
<keyword evidence="10" id="KW-1185">Reference proteome</keyword>
<proteinExistence type="predicted"/>
<dbReference type="SMART" id="SM00387">
    <property type="entry name" value="HATPase_c"/>
    <property type="match status" value="1"/>
</dbReference>
<dbReference type="PANTHER" id="PTHR43065:SF50">
    <property type="entry name" value="HISTIDINE KINASE"/>
    <property type="match status" value="1"/>
</dbReference>
<dbReference type="PANTHER" id="PTHR43065">
    <property type="entry name" value="SENSOR HISTIDINE KINASE"/>
    <property type="match status" value="1"/>
</dbReference>
<dbReference type="Pfam" id="PF13426">
    <property type="entry name" value="PAS_9"/>
    <property type="match status" value="1"/>
</dbReference>
<dbReference type="GO" id="GO:0000160">
    <property type="term" value="P:phosphorelay signal transduction system"/>
    <property type="evidence" value="ECO:0007669"/>
    <property type="project" value="InterPro"/>
</dbReference>